<organism evidence="2 3">
    <name type="scientific">Simiduia aestuariiviva</name>
    <dbReference type="NCBI Taxonomy" id="1510459"/>
    <lineage>
        <taxon>Bacteria</taxon>
        <taxon>Pseudomonadati</taxon>
        <taxon>Pseudomonadota</taxon>
        <taxon>Gammaproteobacteria</taxon>
        <taxon>Cellvibrionales</taxon>
        <taxon>Cellvibrionaceae</taxon>
        <taxon>Simiduia</taxon>
    </lineage>
</organism>
<gene>
    <name evidence="2" type="ORF">FHS30_001732</name>
</gene>
<sequence length="569" mass="63086">MNAGSHTQGRRPAFIYIWALICLLIGAPAAIAAEISARVDRAQLSLDETLQLTVRVSPQSNNSPDLRQLEQQFEILGQSQSSQYRNINGQVEAYTEWQLTLAPKTTGKLIIPSFEYKGNFSNAILLEVNEPRQAAGITPDVFLELTVDNSAPFVQQQVIISVKLHTATELRIQDATQLQVTDGLLVDLNDTQYQKRINDRIYTIKEWRYALFPQKSGTLEIPSQTLTVVVGNDRNWGSPFQYNTGTTKRIRSTPQTLTVKPQHPAYTGKSWLPATQLTLTESWSDDQPQWMVGEPITRSIIISAKGLTENQIPALPLNAPTGLKYYRESPERNDQAQTDGITTTIAESTAIVPTQPGTYELPPVELAWWNVSTNQQEVATLPARKIEVIANPNATQPTSTPNNETVIPPPVATQSNVKDVINWWFWATMALLITNIATLAWLFAQRTNTRPDLATPTGSPKSEGDNRWQALAELCRQPMTPAQAAAILRWLDSWSAPLGNAPLPERLQRHGLSDILSEVCALESYVYGKNGAYTGDLNTLVAKVKAFKMTSSTVKHHATEALKPLYPEA</sequence>
<feature type="transmembrane region" description="Helical" evidence="1">
    <location>
        <begin position="423"/>
        <end position="444"/>
    </location>
</feature>
<protein>
    <recommendedName>
        <fullName evidence="4">Protein BatD</fullName>
    </recommendedName>
</protein>
<keyword evidence="3" id="KW-1185">Reference proteome</keyword>
<dbReference type="Proteomes" id="UP000559987">
    <property type="component" value="Unassembled WGS sequence"/>
</dbReference>
<dbReference type="Pfam" id="PF13584">
    <property type="entry name" value="BatD"/>
    <property type="match status" value="2"/>
</dbReference>
<dbReference type="InterPro" id="IPR025738">
    <property type="entry name" value="BatD"/>
</dbReference>
<evidence type="ECO:0000313" key="2">
    <source>
        <dbReference type="EMBL" id="MBB3168548.1"/>
    </source>
</evidence>
<dbReference type="PANTHER" id="PTHR40940:SF1">
    <property type="entry name" value="PROTEIN BATD"/>
    <property type="match status" value="1"/>
</dbReference>
<dbReference type="AlphaFoldDB" id="A0A839USS4"/>
<accession>A0A839USS4</accession>
<reference evidence="2 3" key="1">
    <citation type="submission" date="2020-08" db="EMBL/GenBank/DDBJ databases">
        <title>Genomic Encyclopedia of Type Strains, Phase III (KMG-III): the genomes of soil and plant-associated and newly described type strains.</title>
        <authorList>
            <person name="Whitman W."/>
        </authorList>
    </citation>
    <scope>NUCLEOTIDE SEQUENCE [LARGE SCALE GENOMIC DNA]</scope>
    <source>
        <strain evidence="2 3">CECT 8571</strain>
    </source>
</reference>
<comment type="caution">
    <text evidence="2">The sequence shown here is derived from an EMBL/GenBank/DDBJ whole genome shotgun (WGS) entry which is preliminary data.</text>
</comment>
<evidence type="ECO:0000256" key="1">
    <source>
        <dbReference type="SAM" id="Phobius"/>
    </source>
</evidence>
<keyword evidence="1" id="KW-0812">Transmembrane</keyword>
<dbReference type="PANTHER" id="PTHR40940">
    <property type="entry name" value="PROTEIN BATD-RELATED"/>
    <property type="match status" value="1"/>
</dbReference>
<name>A0A839USS4_9GAMM</name>
<evidence type="ECO:0008006" key="4">
    <source>
        <dbReference type="Google" id="ProtNLM"/>
    </source>
</evidence>
<dbReference type="EMBL" id="JACHXZ010000002">
    <property type="protein sequence ID" value="MBB3168548.1"/>
    <property type="molecule type" value="Genomic_DNA"/>
</dbReference>
<evidence type="ECO:0000313" key="3">
    <source>
        <dbReference type="Proteomes" id="UP000559987"/>
    </source>
</evidence>
<keyword evidence="1" id="KW-0472">Membrane</keyword>
<proteinExistence type="predicted"/>
<keyword evidence="1" id="KW-1133">Transmembrane helix</keyword>
<dbReference type="RefSeq" id="WP_183910022.1">
    <property type="nucleotide sequence ID" value="NZ_JACHXZ010000002.1"/>
</dbReference>